<reference evidence="4 5" key="1">
    <citation type="submission" date="2014-04" db="EMBL/GenBank/DDBJ databases">
        <title>Whole genome of Muricauda olearia.</title>
        <authorList>
            <person name="Zhang X.-H."/>
            <person name="Tang K."/>
        </authorList>
    </citation>
    <scope>NUCLEOTIDE SEQUENCE [LARGE SCALE GENOMIC DNA]</scope>
    <source>
        <strain evidence="4 5">Th120</strain>
    </source>
</reference>
<feature type="repeat" description="TPR" evidence="1">
    <location>
        <begin position="194"/>
        <end position="227"/>
    </location>
</feature>
<proteinExistence type="predicted"/>
<keyword evidence="2" id="KW-0812">Transmembrane</keyword>
<dbReference type="Gene3D" id="3.30.565.10">
    <property type="entry name" value="Histidine kinase-like ATPase, C-terminal domain"/>
    <property type="match status" value="1"/>
</dbReference>
<dbReference type="AlphaFoldDB" id="A0A444VR99"/>
<dbReference type="SMART" id="SM00028">
    <property type="entry name" value="TPR"/>
    <property type="match status" value="9"/>
</dbReference>
<organism evidence="4 5">
    <name type="scientific">Flagellimonas olearia</name>
    <dbReference type="NCBI Taxonomy" id="552546"/>
    <lineage>
        <taxon>Bacteria</taxon>
        <taxon>Pseudomonadati</taxon>
        <taxon>Bacteroidota</taxon>
        <taxon>Flavobacteriia</taxon>
        <taxon>Flavobacteriales</taxon>
        <taxon>Flavobacteriaceae</taxon>
        <taxon>Flagellimonas</taxon>
    </lineage>
</organism>
<dbReference type="PROSITE" id="PS50005">
    <property type="entry name" value="TPR"/>
    <property type="match status" value="5"/>
</dbReference>
<keyword evidence="5" id="KW-1185">Reference proteome</keyword>
<keyword evidence="2" id="KW-1133">Transmembrane helix</keyword>
<dbReference type="InterPro" id="IPR010559">
    <property type="entry name" value="Sig_transdc_His_kin_internal"/>
</dbReference>
<evidence type="ECO:0000259" key="3">
    <source>
        <dbReference type="Pfam" id="PF06580"/>
    </source>
</evidence>
<dbReference type="PANTHER" id="PTHR10098">
    <property type="entry name" value="RAPSYN-RELATED"/>
    <property type="match status" value="1"/>
</dbReference>
<evidence type="ECO:0000313" key="4">
    <source>
        <dbReference type="EMBL" id="RYC53150.1"/>
    </source>
</evidence>
<dbReference type="GO" id="GO:0000155">
    <property type="term" value="F:phosphorelay sensor kinase activity"/>
    <property type="evidence" value="ECO:0007669"/>
    <property type="project" value="InterPro"/>
</dbReference>
<keyword evidence="1" id="KW-0802">TPR repeat</keyword>
<dbReference type="InterPro" id="IPR019734">
    <property type="entry name" value="TPR_rpt"/>
</dbReference>
<evidence type="ECO:0000256" key="2">
    <source>
        <dbReference type="SAM" id="Phobius"/>
    </source>
</evidence>
<feature type="repeat" description="TPR" evidence="1">
    <location>
        <begin position="313"/>
        <end position="346"/>
    </location>
</feature>
<dbReference type="SUPFAM" id="SSF55874">
    <property type="entry name" value="ATPase domain of HSP90 chaperone/DNA topoisomerase II/histidine kinase"/>
    <property type="match status" value="1"/>
</dbReference>
<dbReference type="Proteomes" id="UP000290261">
    <property type="component" value="Unassembled WGS sequence"/>
</dbReference>
<sequence>MNVQTSFQGNVLIAMVCLSLSMNEAGVTTRRLLYLKLFGWFFFFLSIGNMQAQSPKIDSLKVELENHKTRDIVRVDLLHHLVDGYLEKDRAIAEGYLAESERLADSLDYTKGKAKNFYIRGLLEAYESNYERGFSNYTKALELYEHIAWNQGIAACYKNMGIYMYYNGDQNEAVAYFKRSLEIFETINNKLEIAQVQYEMGWSYIEMDNYNEARSYLFRALKLNEEIGNPSGISSCLNGISVTYSNQGNYPVALDYCNQTLAIAKKNSNTRRVLSTLGNMGNIYVALKKYDKAIELFEEILTLSGSANKGITSKTLSNIGLAYKEKNNLELAYEYLEKSQKLYKEVNDKRGESFVLNNIGYIYLETKNYTKAYEYYEQSRKISLEIQNQKGLCISYWGLAKVNANQHDYNKALTNALKSKKLAEDHGLLLYQSMAQELLFEIYKNTGNYKDALESHQRFKSLNDSLFNKENVEKVAQLEYEYKYRQALDSASIRELELTKTVMTTSQDLVRSRQNYLWAVIGILLVSILLGSMVFYQKFHTIKIKNQNIVTEQKLLRSQMTPHFIFNSLSVLQGMILNKEEKKSVRYLSRFSRLLRITLENSRDKMVLLSQEIRALENYLELHNLESDSYNYTIEIDEALDTSLFEIPPMLIQPFIENAIEHAFTNLEGDRELATLIKYVNGALICTITDNGIGIDSHKENKGNGKKSLATAITSERLKILSKDFKMNGSVTIEDRARYHERGTVVTLVIPYKKLEAA</sequence>
<dbReference type="InterPro" id="IPR011990">
    <property type="entry name" value="TPR-like_helical_dom_sf"/>
</dbReference>
<evidence type="ECO:0000313" key="5">
    <source>
        <dbReference type="Proteomes" id="UP000290261"/>
    </source>
</evidence>
<feature type="transmembrane region" description="Helical" evidence="2">
    <location>
        <begin position="516"/>
        <end position="536"/>
    </location>
</feature>
<dbReference type="InterPro" id="IPR036890">
    <property type="entry name" value="HATPase_C_sf"/>
</dbReference>
<feature type="repeat" description="TPR" evidence="1">
    <location>
        <begin position="154"/>
        <end position="187"/>
    </location>
</feature>
<gene>
    <name evidence="4" type="ORF">DN53_02725</name>
</gene>
<evidence type="ECO:0000256" key="1">
    <source>
        <dbReference type="PROSITE-ProRule" id="PRU00339"/>
    </source>
</evidence>
<feature type="repeat" description="TPR" evidence="1">
    <location>
        <begin position="353"/>
        <end position="386"/>
    </location>
</feature>
<dbReference type="EMBL" id="JJMP01000001">
    <property type="protein sequence ID" value="RYC53150.1"/>
    <property type="molecule type" value="Genomic_DNA"/>
</dbReference>
<accession>A0A444VR99</accession>
<comment type="caution">
    <text evidence="4">The sequence shown here is derived from an EMBL/GenBank/DDBJ whole genome shotgun (WGS) entry which is preliminary data.</text>
</comment>
<keyword evidence="2" id="KW-0472">Membrane</keyword>
<dbReference type="Pfam" id="PF06580">
    <property type="entry name" value="His_kinase"/>
    <property type="match status" value="1"/>
</dbReference>
<dbReference type="SUPFAM" id="SSF48452">
    <property type="entry name" value="TPR-like"/>
    <property type="match status" value="2"/>
</dbReference>
<feature type="transmembrane region" description="Helical" evidence="2">
    <location>
        <begin position="34"/>
        <end position="52"/>
    </location>
</feature>
<dbReference type="Gene3D" id="1.25.40.10">
    <property type="entry name" value="Tetratricopeptide repeat domain"/>
    <property type="match status" value="3"/>
</dbReference>
<dbReference type="GO" id="GO:0016020">
    <property type="term" value="C:membrane"/>
    <property type="evidence" value="ECO:0007669"/>
    <property type="project" value="InterPro"/>
</dbReference>
<feature type="repeat" description="TPR" evidence="1">
    <location>
        <begin position="274"/>
        <end position="307"/>
    </location>
</feature>
<dbReference type="Pfam" id="PF13424">
    <property type="entry name" value="TPR_12"/>
    <property type="match status" value="4"/>
</dbReference>
<name>A0A444VR99_9FLAO</name>
<feature type="domain" description="Signal transduction histidine kinase internal region" evidence="3">
    <location>
        <begin position="552"/>
        <end position="625"/>
    </location>
</feature>
<protein>
    <recommendedName>
        <fullName evidence="3">Signal transduction histidine kinase internal region domain-containing protein</fullName>
    </recommendedName>
</protein>